<dbReference type="Proteomes" id="UP001218362">
    <property type="component" value="Chromosome"/>
</dbReference>
<name>A0AAJ6BQZ0_9SPHN</name>
<accession>A0AAJ6BQZ0</accession>
<dbReference type="Pfam" id="PF09832">
    <property type="entry name" value="DUF2059"/>
    <property type="match status" value="1"/>
</dbReference>
<dbReference type="KEGG" id="acob:P0Y56_06690"/>
<evidence type="ECO:0000313" key="2">
    <source>
        <dbReference type="EMBL" id="WEK47980.1"/>
    </source>
</evidence>
<dbReference type="EMBL" id="CP119316">
    <property type="protein sequence ID" value="WEK47980.1"/>
    <property type="molecule type" value="Genomic_DNA"/>
</dbReference>
<sequence>MIAVLQERLTVDETRSVASFYRSPLGRKLLAGVSKNYDIDSTVRSAAKNPDAPVDAKELGKDLNRTGIQAYLALTKDERAEVDRLALDTPGLAKLAAAQPALMAVRAEMENAPLTADEREHFNQILKHAFSAQPDPIN</sequence>
<protein>
    <submittedName>
        <fullName evidence="2">DUF2059 domain-containing protein</fullName>
    </submittedName>
</protein>
<evidence type="ECO:0000313" key="3">
    <source>
        <dbReference type="Proteomes" id="UP001218362"/>
    </source>
</evidence>
<gene>
    <name evidence="2" type="ORF">P0Y56_06690</name>
</gene>
<organism evidence="2 3">
    <name type="scientific">Candidatus Andeanibacterium colombiense</name>
    <dbReference type="NCBI Taxonomy" id="3121345"/>
    <lineage>
        <taxon>Bacteria</taxon>
        <taxon>Pseudomonadati</taxon>
        <taxon>Pseudomonadota</taxon>
        <taxon>Alphaproteobacteria</taxon>
        <taxon>Sphingomonadales</taxon>
        <taxon>Sphingomonadaceae</taxon>
        <taxon>Candidatus Andeanibacterium</taxon>
    </lineage>
</organism>
<dbReference type="AlphaFoldDB" id="A0AAJ6BQZ0"/>
<dbReference type="InterPro" id="IPR018637">
    <property type="entry name" value="DUF2059"/>
</dbReference>
<evidence type="ECO:0000259" key="1">
    <source>
        <dbReference type="Pfam" id="PF09832"/>
    </source>
</evidence>
<proteinExistence type="predicted"/>
<reference evidence="2" key="1">
    <citation type="submission" date="2023-03" db="EMBL/GenBank/DDBJ databases">
        <title>Andean soil-derived lignocellulolytic bacterial consortium as a source of novel taxa and putative plastic-active enzymes.</title>
        <authorList>
            <person name="Diaz-Garcia L."/>
            <person name="Chuvochina M."/>
            <person name="Feuerriegel G."/>
            <person name="Bunk B."/>
            <person name="Sproer C."/>
            <person name="Streit W.R."/>
            <person name="Rodriguez L.M."/>
            <person name="Overmann J."/>
            <person name="Jimenez D.J."/>
        </authorList>
    </citation>
    <scope>NUCLEOTIDE SEQUENCE</scope>
    <source>
        <strain evidence="2">MAG 26</strain>
    </source>
</reference>
<feature type="domain" description="DUF2059" evidence="1">
    <location>
        <begin position="1"/>
        <end position="31"/>
    </location>
</feature>